<dbReference type="Proteomes" id="UP000324222">
    <property type="component" value="Unassembled WGS sequence"/>
</dbReference>
<evidence type="ECO:0000313" key="3">
    <source>
        <dbReference type="Proteomes" id="UP000324222"/>
    </source>
</evidence>
<evidence type="ECO:0000256" key="1">
    <source>
        <dbReference type="SAM" id="MobiDB-lite"/>
    </source>
</evidence>
<protein>
    <submittedName>
        <fullName evidence="2">Uncharacterized protein</fullName>
    </submittedName>
</protein>
<sequence length="94" mass="10103">MRPGSDGSGRCGSGKQLGPQQIILAGGGSGKGWVRGTRGRNVMHSTRYEIVSSKDVSTKPRLLCHYSTRHYTVNSANALSVMTLFPSAVILFHI</sequence>
<gene>
    <name evidence="2" type="ORF">E2C01_066479</name>
</gene>
<keyword evidence="3" id="KW-1185">Reference proteome</keyword>
<organism evidence="2 3">
    <name type="scientific">Portunus trituberculatus</name>
    <name type="common">Swimming crab</name>
    <name type="synonym">Neptunus trituberculatus</name>
    <dbReference type="NCBI Taxonomy" id="210409"/>
    <lineage>
        <taxon>Eukaryota</taxon>
        <taxon>Metazoa</taxon>
        <taxon>Ecdysozoa</taxon>
        <taxon>Arthropoda</taxon>
        <taxon>Crustacea</taxon>
        <taxon>Multicrustacea</taxon>
        <taxon>Malacostraca</taxon>
        <taxon>Eumalacostraca</taxon>
        <taxon>Eucarida</taxon>
        <taxon>Decapoda</taxon>
        <taxon>Pleocyemata</taxon>
        <taxon>Brachyura</taxon>
        <taxon>Eubrachyura</taxon>
        <taxon>Portunoidea</taxon>
        <taxon>Portunidae</taxon>
        <taxon>Portuninae</taxon>
        <taxon>Portunus</taxon>
    </lineage>
</organism>
<comment type="caution">
    <text evidence="2">The sequence shown here is derived from an EMBL/GenBank/DDBJ whole genome shotgun (WGS) entry which is preliminary data.</text>
</comment>
<feature type="compositionally biased region" description="Gly residues" evidence="1">
    <location>
        <begin position="1"/>
        <end position="12"/>
    </location>
</feature>
<proteinExistence type="predicted"/>
<dbReference type="EMBL" id="VSRR010034290">
    <property type="protein sequence ID" value="MPC72182.1"/>
    <property type="molecule type" value="Genomic_DNA"/>
</dbReference>
<name>A0A5B7HLM0_PORTR</name>
<evidence type="ECO:0000313" key="2">
    <source>
        <dbReference type="EMBL" id="MPC72182.1"/>
    </source>
</evidence>
<feature type="region of interest" description="Disordered" evidence="1">
    <location>
        <begin position="1"/>
        <end position="37"/>
    </location>
</feature>
<accession>A0A5B7HLM0</accession>
<reference evidence="2 3" key="1">
    <citation type="submission" date="2019-05" db="EMBL/GenBank/DDBJ databases">
        <title>Another draft genome of Portunus trituberculatus and its Hox gene families provides insights of decapod evolution.</title>
        <authorList>
            <person name="Jeong J.-H."/>
            <person name="Song I."/>
            <person name="Kim S."/>
            <person name="Choi T."/>
            <person name="Kim D."/>
            <person name="Ryu S."/>
            <person name="Kim W."/>
        </authorList>
    </citation>
    <scope>NUCLEOTIDE SEQUENCE [LARGE SCALE GENOMIC DNA]</scope>
    <source>
        <tissue evidence="2">Muscle</tissue>
    </source>
</reference>
<dbReference type="AlphaFoldDB" id="A0A5B7HLM0"/>